<evidence type="ECO:0000313" key="5">
    <source>
        <dbReference type="Proteomes" id="UP001236569"/>
    </source>
</evidence>
<dbReference type="RefSeq" id="WP_283370125.1">
    <property type="nucleotide sequence ID" value="NZ_JASHID010000007.1"/>
</dbReference>
<protein>
    <submittedName>
        <fullName evidence="4">Alkaline phosphatase D family protein</fullName>
        <ecNumber evidence="4">3.1.3.1</ecNumber>
    </submittedName>
</protein>
<dbReference type="InterPro" id="IPR056702">
    <property type="entry name" value="DUF7800"/>
</dbReference>
<keyword evidence="1" id="KW-0732">Signal</keyword>
<feature type="domain" description="PhoD-like phosphatase metallophosphatase" evidence="2">
    <location>
        <begin position="253"/>
        <end position="390"/>
    </location>
</feature>
<gene>
    <name evidence="4" type="ORF">QM480_12020</name>
</gene>
<feature type="signal peptide" evidence="1">
    <location>
        <begin position="1"/>
        <end position="20"/>
    </location>
</feature>
<sequence length="439" mass="50864">MKKFLLFILLFQIVQFSVTAQIQCGPMVGYSEMKEVMLWVQTQKPSKVKFVYWDKENPAIKYSTAEAITNKHDGNVAKLVCDQVTMGKKYDYEVWVNGKKVARNYPLSFQSQELWQYRKDPANFKFAFGSCNYINEPETDRPGRPYGGYQEIFSAIYQKQPDFMMWGGDNFYYREPDWNTRTGMIHRNTHSRSIPEIQPLLGSVHHYAIWDDHDYGPNDADRSFWNKDMSLEMFKLFWANPNYIFENEACTGTFQWNDVQFFMLDNRWFRTPNDNHTGDRAFLGQKQINWLIDALTGSKATFKFIVCGGQVVNPAKVFENMATYDAERAELLKKIADAKVPGVFFLTGDRHHTCLQKLERAGNLYPLYDLTISPLTSGPSKPVKDENNSPIVDGTLYTERNFAVCEVTGPLKDRVLKITVYDTKGAQIWDKDIHANELK</sequence>
<evidence type="ECO:0000256" key="1">
    <source>
        <dbReference type="SAM" id="SignalP"/>
    </source>
</evidence>
<name>A0ABT6YN78_9BACT</name>
<comment type="caution">
    <text evidence="4">The sequence shown here is derived from an EMBL/GenBank/DDBJ whole genome shotgun (WGS) entry which is preliminary data.</text>
</comment>
<dbReference type="EC" id="3.1.3.1" evidence="4"/>
<dbReference type="Pfam" id="PF25077">
    <property type="entry name" value="DUF7800"/>
    <property type="match status" value="1"/>
</dbReference>
<dbReference type="InterPro" id="IPR018946">
    <property type="entry name" value="PhoD-like_MPP"/>
</dbReference>
<evidence type="ECO:0000313" key="4">
    <source>
        <dbReference type="EMBL" id="MDI9865057.1"/>
    </source>
</evidence>
<reference evidence="4 5" key="1">
    <citation type="submission" date="2023-05" db="EMBL/GenBank/DDBJ databases">
        <title>Novel species of genus Flectobacillus isolated from stream in China.</title>
        <authorList>
            <person name="Lu H."/>
        </authorList>
    </citation>
    <scope>NUCLEOTIDE SEQUENCE [LARGE SCALE GENOMIC DNA]</scope>
    <source>
        <strain evidence="4 5">DC10W</strain>
    </source>
</reference>
<dbReference type="EMBL" id="JASHID010000007">
    <property type="protein sequence ID" value="MDI9865057.1"/>
    <property type="molecule type" value="Genomic_DNA"/>
</dbReference>
<dbReference type="InterPro" id="IPR038607">
    <property type="entry name" value="PhoD-like_sf"/>
</dbReference>
<dbReference type="Pfam" id="PF09423">
    <property type="entry name" value="PhoD"/>
    <property type="match status" value="1"/>
</dbReference>
<organism evidence="4 5">
    <name type="scientific">Flectobacillus longus</name>
    <dbReference type="NCBI Taxonomy" id="2984207"/>
    <lineage>
        <taxon>Bacteria</taxon>
        <taxon>Pseudomonadati</taxon>
        <taxon>Bacteroidota</taxon>
        <taxon>Cytophagia</taxon>
        <taxon>Cytophagales</taxon>
        <taxon>Flectobacillaceae</taxon>
        <taxon>Flectobacillus</taxon>
    </lineage>
</organism>
<dbReference type="Proteomes" id="UP001236569">
    <property type="component" value="Unassembled WGS sequence"/>
</dbReference>
<proteinExistence type="predicted"/>
<evidence type="ECO:0000259" key="3">
    <source>
        <dbReference type="Pfam" id="PF25077"/>
    </source>
</evidence>
<dbReference type="InterPro" id="IPR029052">
    <property type="entry name" value="Metallo-depent_PP-like"/>
</dbReference>
<dbReference type="GO" id="GO:0004035">
    <property type="term" value="F:alkaline phosphatase activity"/>
    <property type="evidence" value="ECO:0007669"/>
    <property type="project" value="UniProtKB-EC"/>
</dbReference>
<evidence type="ECO:0000259" key="2">
    <source>
        <dbReference type="Pfam" id="PF09423"/>
    </source>
</evidence>
<dbReference type="Gene3D" id="3.60.21.70">
    <property type="entry name" value="PhoD-like phosphatase"/>
    <property type="match status" value="1"/>
</dbReference>
<dbReference type="SUPFAM" id="SSF56300">
    <property type="entry name" value="Metallo-dependent phosphatases"/>
    <property type="match status" value="1"/>
</dbReference>
<dbReference type="PANTHER" id="PTHR33987">
    <property type="entry name" value="CALCINEURIN-LIKE METALLO-PHOSPHOESTERASE SUPERFAMILY PROTEIN"/>
    <property type="match status" value="1"/>
</dbReference>
<dbReference type="CDD" id="cd07389">
    <property type="entry name" value="MPP_PhoD"/>
    <property type="match status" value="1"/>
</dbReference>
<feature type="domain" description="DUF7800" evidence="3">
    <location>
        <begin position="20"/>
        <end position="110"/>
    </location>
</feature>
<accession>A0ABT6YN78</accession>
<keyword evidence="4" id="KW-0378">Hydrolase</keyword>
<dbReference type="PANTHER" id="PTHR33987:SF1">
    <property type="entry name" value="CALCINEURIN-LIKE METALLO-PHOSPHOESTERASE SUPERFAMILY PROTEIN"/>
    <property type="match status" value="1"/>
</dbReference>
<keyword evidence="5" id="KW-1185">Reference proteome</keyword>
<feature type="chain" id="PRO_5046587421" evidence="1">
    <location>
        <begin position="21"/>
        <end position="439"/>
    </location>
</feature>